<dbReference type="GeneID" id="27314158"/>
<proteinExistence type="inferred from homology"/>
<accession>A0A0D2A6K4</accession>
<evidence type="ECO:0000313" key="6">
    <source>
        <dbReference type="EMBL" id="KIW02363.1"/>
    </source>
</evidence>
<dbReference type="OrthoDB" id="9972728at2759"/>
<keyword evidence="2" id="KW-0689">Ribosomal protein</keyword>
<dbReference type="GO" id="GO:0005840">
    <property type="term" value="C:ribosome"/>
    <property type="evidence" value="ECO:0007669"/>
    <property type="project" value="UniProtKB-KW"/>
</dbReference>
<dbReference type="SUPFAM" id="SSF47973">
    <property type="entry name" value="Ribosomal protein S7"/>
    <property type="match status" value="1"/>
</dbReference>
<dbReference type="GO" id="GO:0006412">
    <property type="term" value="P:translation"/>
    <property type="evidence" value="ECO:0007669"/>
    <property type="project" value="InterPro"/>
</dbReference>
<reference evidence="6 7" key="1">
    <citation type="submission" date="2015-01" db="EMBL/GenBank/DDBJ databases">
        <title>The Genome Sequence of Ochroconis gallopava CBS43764.</title>
        <authorList>
            <consortium name="The Broad Institute Genomics Platform"/>
            <person name="Cuomo C."/>
            <person name="de Hoog S."/>
            <person name="Gorbushina A."/>
            <person name="Stielow B."/>
            <person name="Teixiera M."/>
            <person name="Abouelleil A."/>
            <person name="Chapman S.B."/>
            <person name="Priest M."/>
            <person name="Young S.K."/>
            <person name="Wortman J."/>
            <person name="Nusbaum C."/>
            <person name="Birren B."/>
        </authorList>
    </citation>
    <scope>NUCLEOTIDE SEQUENCE [LARGE SCALE GENOMIC DNA]</scope>
    <source>
        <strain evidence="6 7">CBS 43764</strain>
    </source>
</reference>
<evidence type="ECO:0000259" key="5">
    <source>
        <dbReference type="Pfam" id="PF00177"/>
    </source>
</evidence>
<dbReference type="Proteomes" id="UP000053259">
    <property type="component" value="Unassembled WGS sequence"/>
</dbReference>
<dbReference type="HOGENOM" id="CLU_049057_0_1_1"/>
<evidence type="ECO:0000313" key="7">
    <source>
        <dbReference type="Proteomes" id="UP000053259"/>
    </source>
</evidence>
<dbReference type="PANTHER" id="PTHR11205">
    <property type="entry name" value="RIBOSOMAL PROTEIN S7"/>
    <property type="match status" value="1"/>
</dbReference>
<keyword evidence="7" id="KW-1185">Reference proteome</keyword>
<dbReference type="STRING" id="253628.A0A0D2A6K4"/>
<keyword evidence="3" id="KW-0687">Ribonucleoprotein</keyword>
<dbReference type="GO" id="GO:1990904">
    <property type="term" value="C:ribonucleoprotein complex"/>
    <property type="evidence" value="ECO:0007669"/>
    <property type="project" value="UniProtKB-KW"/>
</dbReference>
<feature type="region of interest" description="Disordered" evidence="4">
    <location>
        <begin position="19"/>
        <end position="49"/>
    </location>
</feature>
<feature type="compositionally biased region" description="Polar residues" evidence="4">
    <location>
        <begin position="134"/>
        <end position="157"/>
    </location>
</feature>
<name>A0A0D2A6K4_9PEZI</name>
<feature type="region of interest" description="Disordered" evidence="4">
    <location>
        <begin position="131"/>
        <end position="158"/>
    </location>
</feature>
<evidence type="ECO:0000256" key="2">
    <source>
        <dbReference type="ARBA" id="ARBA00022980"/>
    </source>
</evidence>
<feature type="domain" description="Small ribosomal subunit protein uS7" evidence="5">
    <location>
        <begin position="185"/>
        <end position="345"/>
    </location>
</feature>
<sequence>MPPRLNVLHPPRTLVLRPKTSPSSWRVFNGSAHARPFSDSPKDPNVTTDQDIKERTNVDHNMAVSEEAKVMAKVRGEQGPDLQQGTPIEEIVKDDKEAQKNLPKVMQDALKKGNSPSGTRAFSTTAFRRDHTPAAQSRAMSTSVRRNQSPMSMTSSPGPIESAVVESGMSDLTPKEPRARVRHLHNRHQNIVEQFVGLLIRDGKKAAAQRNVALILSHLRTSPPPKLDSPRLLPEHPPAAHLPLNPVLYLQLAVDSVAPILRIKQLKGAAGGGMALPVPVPLSLRRRRWEAIHWIIDAASKRRSRGSGSGMFAQKVAEEIVNVVEGKSSVWAKRDALHKQAVAARANMVPQEKIRR</sequence>
<dbReference type="RefSeq" id="XP_016212232.1">
    <property type="nucleotide sequence ID" value="XM_016359784.1"/>
</dbReference>
<dbReference type="EMBL" id="KN847549">
    <property type="protein sequence ID" value="KIW02363.1"/>
    <property type="molecule type" value="Genomic_DNA"/>
</dbReference>
<dbReference type="VEuPathDB" id="FungiDB:PV09_06185"/>
<gene>
    <name evidence="6" type="ORF">PV09_06185</name>
</gene>
<dbReference type="Gene3D" id="1.10.455.10">
    <property type="entry name" value="Ribosomal protein S7 domain"/>
    <property type="match status" value="1"/>
</dbReference>
<dbReference type="Pfam" id="PF00177">
    <property type="entry name" value="Ribosomal_S7"/>
    <property type="match status" value="1"/>
</dbReference>
<evidence type="ECO:0000256" key="1">
    <source>
        <dbReference type="ARBA" id="ARBA00007151"/>
    </source>
</evidence>
<protein>
    <recommendedName>
        <fullName evidence="5">Small ribosomal subunit protein uS7 domain-containing protein</fullName>
    </recommendedName>
</protein>
<dbReference type="InParanoid" id="A0A0D2A6K4"/>
<dbReference type="InterPro" id="IPR023798">
    <property type="entry name" value="Ribosomal_uS7_dom"/>
</dbReference>
<dbReference type="InterPro" id="IPR036823">
    <property type="entry name" value="Ribosomal_uS7_dom_sf"/>
</dbReference>
<dbReference type="InterPro" id="IPR000235">
    <property type="entry name" value="Ribosomal_uS7"/>
</dbReference>
<organism evidence="6 7">
    <name type="scientific">Verruconis gallopava</name>
    <dbReference type="NCBI Taxonomy" id="253628"/>
    <lineage>
        <taxon>Eukaryota</taxon>
        <taxon>Fungi</taxon>
        <taxon>Dikarya</taxon>
        <taxon>Ascomycota</taxon>
        <taxon>Pezizomycotina</taxon>
        <taxon>Dothideomycetes</taxon>
        <taxon>Pleosporomycetidae</taxon>
        <taxon>Venturiales</taxon>
        <taxon>Sympoventuriaceae</taxon>
        <taxon>Verruconis</taxon>
    </lineage>
</organism>
<evidence type="ECO:0000256" key="4">
    <source>
        <dbReference type="SAM" id="MobiDB-lite"/>
    </source>
</evidence>
<dbReference type="AlphaFoldDB" id="A0A0D2A6K4"/>
<evidence type="ECO:0000256" key="3">
    <source>
        <dbReference type="ARBA" id="ARBA00023274"/>
    </source>
</evidence>
<comment type="similarity">
    <text evidence="1">Belongs to the universal ribosomal protein uS7 family.</text>
</comment>